<dbReference type="AlphaFoldDB" id="A0A6P2TR28"/>
<reference evidence="2 3" key="1">
    <citation type="submission" date="2019-09" db="EMBL/GenBank/DDBJ databases">
        <authorList>
            <person name="Depoorter E."/>
        </authorList>
    </citation>
    <scope>NUCLEOTIDE SEQUENCE [LARGE SCALE GENOMIC DNA]</scope>
    <source>
        <strain evidence="2">R-18112</strain>
    </source>
</reference>
<dbReference type="Pfam" id="PF19614">
    <property type="entry name" value="DUF6119"/>
    <property type="match status" value="1"/>
</dbReference>
<dbReference type="Proteomes" id="UP000494274">
    <property type="component" value="Unassembled WGS sequence"/>
</dbReference>
<name>A0A6P2TR28_BURL3</name>
<evidence type="ECO:0008006" key="4">
    <source>
        <dbReference type="Google" id="ProtNLM"/>
    </source>
</evidence>
<proteinExistence type="predicted"/>
<organism evidence="2 3">
    <name type="scientific">Burkholderia lata (strain ATCC 17760 / DSM 23089 / LMG 22485 / NCIMB 9086 / R18194 / 383)</name>
    <dbReference type="NCBI Taxonomy" id="482957"/>
    <lineage>
        <taxon>Bacteria</taxon>
        <taxon>Pseudomonadati</taxon>
        <taxon>Pseudomonadota</taxon>
        <taxon>Betaproteobacteria</taxon>
        <taxon>Burkholderiales</taxon>
        <taxon>Burkholderiaceae</taxon>
        <taxon>Burkholderia</taxon>
        <taxon>Burkholderia cepacia complex</taxon>
    </lineage>
</organism>
<evidence type="ECO:0000313" key="2">
    <source>
        <dbReference type="EMBL" id="VWC60028.1"/>
    </source>
</evidence>
<feature type="compositionally biased region" description="Low complexity" evidence="1">
    <location>
        <begin position="496"/>
        <end position="508"/>
    </location>
</feature>
<gene>
    <name evidence="2" type="ORF">BLA18112_00864</name>
</gene>
<feature type="region of interest" description="Disordered" evidence="1">
    <location>
        <begin position="489"/>
        <end position="521"/>
    </location>
</feature>
<evidence type="ECO:0000256" key="1">
    <source>
        <dbReference type="SAM" id="MobiDB-lite"/>
    </source>
</evidence>
<evidence type="ECO:0000313" key="3">
    <source>
        <dbReference type="Proteomes" id="UP000494274"/>
    </source>
</evidence>
<dbReference type="NCBIfam" id="TIGR04141">
    <property type="entry name" value="TIGR04141 family sporadically distributed protein"/>
    <property type="match status" value="1"/>
</dbReference>
<accession>A0A6P2TR28</accession>
<sequence length="521" mass="57921">MYVKNGPPPTKPAWANFLIANQEVSEDLFEGRRSEGAALIFRAESSAFVLTFGTGFHLVELDFVVRDFGLRVALGSIDPDKLKSLDKSSYASNPLNMRSQSPKDVDIFDLLINTETDLVYAITGASTEPLFGSHVTGRDALTIAPEITLDDLPQVLAEALRRYNGGVPERFSWIEDLRRVKERDTLEILDMELTALLQMDHLPDNVWLGEPEIVDWESQMGYSFDLRERTLVHKTLQLHQLIKYMIDAEEEPTAAALRSRIIYPIDEHFTPLRKWTAYRCLYAEIASGPQTYILRNGDWHQVKQSFIQRVDAQLSKLEVDAIEMPAFKHDSETAYNASVASDSAGYELLDRKTVQFGGAYDKIEFCDLVRNGRDLIHVKIYKNSATLSHLFAQGSVAAEAFVADEVFRAKLNNQLPAGIKLRDPAARPNAADYRIVYAIVTTKNLPQALPFFSKVTLKNAIASLGALGFGVAIAKIAIDPEFANTASCKPSRRTRAAATDQAALLAPKPARRPGPPAPPQT</sequence>
<dbReference type="InterPro" id="IPR026487">
    <property type="entry name" value="CHP04141"/>
</dbReference>
<feature type="compositionally biased region" description="Pro residues" evidence="1">
    <location>
        <begin position="512"/>
        <end position="521"/>
    </location>
</feature>
<dbReference type="EMBL" id="CABVQI010000002">
    <property type="protein sequence ID" value="VWC60028.1"/>
    <property type="molecule type" value="Genomic_DNA"/>
</dbReference>
<protein>
    <recommendedName>
        <fullName evidence="4">Sporadically distributed protein, TIGR04141 family</fullName>
    </recommendedName>
</protein>